<protein>
    <submittedName>
        <fullName evidence="1">Uncharacterized protein</fullName>
    </submittedName>
</protein>
<dbReference type="EMBL" id="BLXT01004584">
    <property type="protein sequence ID" value="GFO14968.1"/>
    <property type="molecule type" value="Genomic_DNA"/>
</dbReference>
<dbReference type="Proteomes" id="UP000735302">
    <property type="component" value="Unassembled WGS sequence"/>
</dbReference>
<sequence length="78" mass="8512">MSFCNDPVTNSIVQVSMSAVARHKTCVDLTADVCFWLHQLCSPGSQRLLVGPSVSEGGYWLTLVVKSILVGWALRFGK</sequence>
<evidence type="ECO:0000313" key="2">
    <source>
        <dbReference type="Proteomes" id="UP000735302"/>
    </source>
</evidence>
<name>A0AAV4B819_9GAST</name>
<keyword evidence="2" id="KW-1185">Reference proteome</keyword>
<organism evidence="1 2">
    <name type="scientific">Plakobranchus ocellatus</name>
    <dbReference type="NCBI Taxonomy" id="259542"/>
    <lineage>
        <taxon>Eukaryota</taxon>
        <taxon>Metazoa</taxon>
        <taxon>Spiralia</taxon>
        <taxon>Lophotrochozoa</taxon>
        <taxon>Mollusca</taxon>
        <taxon>Gastropoda</taxon>
        <taxon>Heterobranchia</taxon>
        <taxon>Euthyneura</taxon>
        <taxon>Panpulmonata</taxon>
        <taxon>Sacoglossa</taxon>
        <taxon>Placobranchoidea</taxon>
        <taxon>Plakobranchidae</taxon>
        <taxon>Plakobranchus</taxon>
    </lineage>
</organism>
<accession>A0AAV4B819</accession>
<gene>
    <name evidence="1" type="ORF">PoB_004147300</name>
</gene>
<dbReference type="AlphaFoldDB" id="A0AAV4B819"/>
<reference evidence="1 2" key="1">
    <citation type="journal article" date="2021" name="Elife">
        <title>Chloroplast acquisition without the gene transfer in kleptoplastic sea slugs, Plakobranchus ocellatus.</title>
        <authorList>
            <person name="Maeda T."/>
            <person name="Takahashi S."/>
            <person name="Yoshida T."/>
            <person name="Shimamura S."/>
            <person name="Takaki Y."/>
            <person name="Nagai Y."/>
            <person name="Toyoda A."/>
            <person name="Suzuki Y."/>
            <person name="Arimoto A."/>
            <person name="Ishii H."/>
            <person name="Satoh N."/>
            <person name="Nishiyama T."/>
            <person name="Hasebe M."/>
            <person name="Maruyama T."/>
            <person name="Minagawa J."/>
            <person name="Obokata J."/>
            <person name="Shigenobu S."/>
        </authorList>
    </citation>
    <scope>NUCLEOTIDE SEQUENCE [LARGE SCALE GENOMIC DNA]</scope>
</reference>
<evidence type="ECO:0000313" key="1">
    <source>
        <dbReference type="EMBL" id="GFO14968.1"/>
    </source>
</evidence>
<proteinExistence type="predicted"/>
<comment type="caution">
    <text evidence="1">The sequence shown here is derived from an EMBL/GenBank/DDBJ whole genome shotgun (WGS) entry which is preliminary data.</text>
</comment>